<gene>
    <name evidence="1" type="ORF">SAMN06296427_101167</name>
</gene>
<dbReference type="EMBL" id="FWXS01000001">
    <property type="protein sequence ID" value="SMC33020.1"/>
    <property type="molecule type" value="Genomic_DNA"/>
</dbReference>
<evidence type="ECO:0000313" key="2">
    <source>
        <dbReference type="Proteomes" id="UP000192393"/>
    </source>
</evidence>
<dbReference type="RefSeq" id="WP_084015381.1">
    <property type="nucleotide sequence ID" value="NZ_FWXS01000001.1"/>
</dbReference>
<accession>A0A1W1Y9W0</accession>
<organism evidence="1 2">
    <name type="scientific">Moheibacter sediminis</name>
    <dbReference type="NCBI Taxonomy" id="1434700"/>
    <lineage>
        <taxon>Bacteria</taxon>
        <taxon>Pseudomonadati</taxon>
        <taxon>Bacteroidota</taxon>
        <taxon>Flavobacteriia</taxon>
        <taxon>Flavobacteriales</taxon>
        <taxon>Weeksellaceae</taxon>
        <taxon>Moheibacter</taxon>
    </lineage>
</organism>
<reference evidence="1 2" key="1">
    <citation type="submission" date="2017-04" db="EMBL/GenBank/DDBJ databases">
        <authorList>
            <person name="Afonso C.L."/>
            <person name="Miller P.J."/>
            <person name="Scott M.A."/>
            <person name="Spackman E."/>
            <person name="Goraichik I."/>
            <person name="Dimitrov K.M."/>
            <person name="Suarez D.L."/>
            <person name="Swayne D.E."/>
        </authorList>
    </citation>
    <scope>NUCLEOTIDE SEQUENCE [LARGE SCALE GENOMIC DNA]</scope>
    <source>
        <strain evidence="1 2">CGMCC 1.12708</strain>
    </source>
</reference>
<protein>
    <submittedName>
        <fullName evidence="1">Uncharacterized protein</fullName>
    </submittedName>
</protein>
<dbReference type="OrthoDB" id="794403at2"/>
<dbReference type="Proteomes" id="UP000192393">
    <property type="component" value="Unassembled WGS sequence"/>
</dbReference>
<dbReference type="AlphaFoldDB" id="A0A1W1Y9W0"/>
<dbReference type="PROSITE" id="PS51257">
    <property type="entry name" value="PROKAR_LIPOPROTEIN"/>
    <property type="match status" value="1"/>
</dbReference>
<sequence>MKTIIASIFIAVLMISCENKKEQTPATTTELPNGNPEIVELTSHCYLFTNGKDSIRLSYTQENDEIDGWMNYDFFEKDGSIGEIDGKFFGDTLKLEYEFMSEGMISEQQVYFLKKDGKLFHGAGEMKMDKDSVMIYSNPKQIKFEDTTPLSHLDNCPENFIKQQSIDMYKKVSNRN</sequence>
<name>A0A1W1Y9W0_9FLAO</name>
<evidence type="ECO:0000313" key="1">
    <source>
        <dbReference type="EMBL" id="SMC33020.1"/>
    </source>
</evidence>
<proteinExistence type="predicted"/>
<keyword evidence="2" id="KW-1185">Reference proteome</keyword>